<dbReference type="Proteomes" id="UP001140096">
    <property type="component" value="Unassembled WGS sequence"/>
</dbReference>
<evidence type="ECO:0000313" key="2">
    <source>
        <dbReference type="Proteomes" id="UP001140096"/>
    </source>
</evidence>
<comment type="caution">
    <text evidence="1">The sequence shown here is derived from an EMBL/GenBank/DDBJ whole genome shotgun (WGS) entry which is preliminary data.</text>
</comment>
<accession>A0ACC1LE55</accession>
<evidence type="ECO:0000313" key="1">
    <source>
        <dbReference type="EMBL" id="KAJ2806626.1"/>
    </source>
</evidence>
<gene>
    <name evidence="1" type="ORF">H4S07_003760</name>
</gene>
<reference evidence="1" key="1">
    <citation type="submission" date="2022-07" db="EMBL/GenBank/DDBJ databases">
        <title>Phylogenomic reconstructions and comparative analyses of Kickxellomycotina fungi.</title>
        <authorList>
            <person name="Reynolds N.K."/>
            <person name="Stajich J.E."/>
            <person name="Barry K."/>
            <person name="Grigoriev I.V."/>
            <person name="Crous P."/>
            <person name="Smith M.E."/>
        </authorList>
    </citation>
    <scope>NUCLEOTIDE SEQUENCE</scope>
    <source>
        <strain evidence="1">CBS 102833</strain>
    </source>
</reference>
<name>A0ACC1LE55_9FUNG</name>
<organism evidence="1 2">
    <name type="scientific">Coemansia furcata</name>
    <dbReference type="NCBI Taxonomy" id="417177"/>
    <lineage>
        <taxon>Eukaryota</taxon>
        <taxon>Fungi</taxon>
        <taxon>Fungi incertae sedis</taxon>
        <taxon>Zoopagomycota</taxon>
        <taxon>Kickxellomycotina</taxon>
        <taxon>Kickxellomycetes</taxon>
        <taxon>Kickxellales</taxon>
        <taxon>Kickxellaceae</taxon>
        <taxon>Coemansia</taxon>
    </lineage>
</organism>
<feature type="non-terminal residue" evidence="1">
    <location>
        <position position="1"/>
    </location>
</feature>
<keyword evidence="2" id="KW-1185">Reference proteome</keyword>
<dbReference type="EMBL" id="JANBUP010001309">
    <property type="protein sequence ID" value="KAJ2806626.1"/>
    <property type="molecule type" value="Genomic_DNA"/>
</dbReference>
<sequence length="532" mass="57589">RQGSETAGFTTEGHLLPRRHTIVEGQTADDSELHDIDAFIRMVDARRPLGSYSRKDSAKHVLSNDPYMSGTATGPVSGRVPRVAGGESLAMYQGILNQFSTMSQDMQSSVILSDKPLASQARHMPLPLPPMSEDAEAEDGVVEELSSSPFRRMAMPNPLRGSDRPASSRPVSMVSVGTPNAGLQASQGSLDSSSVAAAIEHPQRRATVASILEDGHSLDKLQRAFGGLVIESQTDFIQQQQPYVPDTHAAHLSTLDLPINTPGVARPHIRSAAPGLDARQERPLPQPVSIPYTTYSAPRRTAAKQQPPPPAYLEFERPEDNDIYADVRPSEARMRGKSQPLLHAAELSLPVAPRIATPQPPSHSQTQAQLTAGIYRPAPSLASSAHRHIQAGLGGPSKRLSPELGPLSHRSDFISSNHQLGALLSMADKPSYARDSPRSTPTTPMLGTLPILQHGINAIAETSDAERQSDRLRSNFPPLSFIVPRHRMDPYASPPHPKESVGSSQYTVSNRPQVDNDDDDDELIFQMESSTC</sequence>
<protein>
    <submittedName>
        <fullName evidence="1">Uncharacterized protein</fullName>
    </submittedName>
</protein>
<proteinExistence type="predicted"/>